<keyword evidence="8" id="KW-0902">Two-component regulatory system</keyword>
<feature type="domain" description="Signal transduction histidine kinase subgroup 3 dimerisation and phosphoacceptor" evidence="12">
    <location>
        <begin position="230"/>
        <end position="296"/>
    </location>
</feature>
<evidence type="ECO:0000256" key="8">
    <source>
        <dbReference type="ARBA" id="ARBA00023012"/>
    </source>
</evidence>
<comment type="caution">
    <text evidence="13">The sequence shown here is derived from an EMBL/GenBank/DDBJ whole genome shotgun (WGS) entry which is preliminary data.</text>
</comment>
<keyword evidence="3" id="KW-0597">Phosphoprotein</keyword>
<keyword evidence="10" id="KW-0472">Membrane</keyword>
<keyword evidence="7" id="KW-0067">ATP-binding</keyword>
<reference evidence="13 14" key="1">
    <citation type="submission" date="2017-03" db="EMBL/GenBank/DDBJ databases">
        <title>Draft genome sequence of Streptomyces scabrisporus NF3, endophyte isolated from Amphipterygium adstringens.</title>
        <authorList>
            <person name="Vazquez M."/>
            <person name="Ceapa C.D."/>
            <person name="Rodriguez Luna D."/>
            <person name="Sanchez Esquivel S."/>
        </authorList>
    </citation>
    <scope>NUCLEOTIDE SEQUENCE [LARGE SCALE GENOMIC DNA]</scope>
    <source>
        <strain evidence="13 14">NF3</strain>
    </source>
</reference>
<dbReference type="Proteomes" id="UP000190037">
    <property type="component" value="Unassembled WGS sequence"/>
</dbReference>
<feature type="region of interest" description="Disordered" evidence="9">
    <location>
        <begin position="1"/>
        <end position="25"/>
    </location>
</feature>
<evidence type="ECO:0000313" key="14">
    <source>
        <dbReference type="Proteomes" id="UP000190037"/>
    </source>
</evidence>
<dbReference type="InterPro" id="IPR036890">
    <property type="entry name" value="HATPase_C_sf"/>
</dbReference>
<comment type="catalytic activity">
    <reaction evidence="1">
        <text>ATP + protein L-histidine = ADP + protein N-phospho-L-histidine.</text>
        <dbReference type="EC" id="2.7.13.3"/>
    </reaction>
</comment>
<feature type="transmembrane region" description="Helical" evidence="10">
    <location>
        <begin position="58"/>
        <end position="76"/>
    </location>
</feature>
<dbReference type="CDD" id="cd16917">
    <property type="entry name" value="HATPase_UhpB-NarQ-NarX-like"/>
    <property type="match status" value="1"/>
</dbReference>
<evidence type="ECO:0000313" key="13">
    <source>
        <dbReference type="EMBL" id="OPC80101.1"/>
    </source>
</evidence>
<dbReference type="Gene3D" id="1.20.5.1930">
    <property type="match status" value="1"/>
</dbReference>
<dbReference type="InterPro" id="IPR011712">
    <property type="entry name" value="Sig_transdc_His_kin_sub3_dim/P"/>
</dbReference>
<evidence type="ECO:0000256" key="7">
    <source>
        <dbReference type="ARBA" id="ARBA00022840"/>
    </source>
</evidence>
<dbReference type="Pfam" id="PF02518">
    <property type="entry name" value="HATPase_c"/>
    <property type="match status" value="1"/>
</dbReference>
<evidence type="ECO:0000256" key="4">
    <source>
        <dbReference type="ARBA" id="ARBA00022679"/>
    </source>
</evidence>
<dbReference type="InterPro" id="IPR050482">
    <property type="entry name" value="Sensor_HK_TwoCompSys"/>
</dbReference>
<keyword evidence="10" id="KW-0812">Transmembrane</keyword>
<protein>
    <recommendedName>
        <fullName evidence="2">histidine kinase</fullName>
        <ecNumber evidence="2">2.7.13.3</ecNumber>
    </recommendedName>
</protein>
<evidence type="ECO:0000256" key="1">
    <source>
        <dbReference type="ARBA" id="ARBA00000085"/>
    </source>
</evidence>
<feature type="domain" description="Histidine kinase/HSP90-like ATPase" evidence="11">
    <location>
        <begin position="350"/>
        <end position="454"/>
    </location>
</feature>
<dbReference type="AlphaFoldDB" id="A0A1T3NTY6"/>
<dbReference type="Gene3D" id="3.30.565.10">
    <property type="entry name" value="Histidine kinase-like ATPase, C-terminal domain"/>
    <property type="match status" value="1"/>
</dbReference>
<dbReference type="PANTHER" id="PTHR24421:SF10">
    <property type="entry name" value="NITRATE_NITRITE SENSOR PROTEIN NARQ"/>
    <property type="match status" value="1"/>
</dbReference>
<feature type="transmembrane region" description="Helical" evidence="10">
    <location>
        <begin position="158"/>
        <end position="178"/>
    </location>
</feature>
<dbReference type="GO" id="GO:0046983">
    <property type="term" value="F:protein dimerization activity"/>
    <property type="evidence" value="ECO:0007669"/>
    <property type="project" value="InterPro"/>
</dbReference>
<evidence type="ECO:0000256" key="10">
    <source>
        <dbReference type="SAM" id="Phobius"/>
    </source>
</evidence>
<dbReference type="PANTHER" id="PTHR24421">
    <property type="entry name" value="NITRATE/NITRITE SENSOR PROTEIN NARX-RELATED"/>
    <property type="match status" value="1"/>
</dbReference>
<evidence type="ECO:0000259" key="12">
    <source>
        <dbReference type="Pfam" id="PF07730"/>
    </source>
</evidence>
<proteinExistence type="predicted"/>
<evidence type="ECO:0000256" key="3">
    <source>
        <dbReference type="ARBA" id="ARBA00022553"/>
    </source>
</evidence>
<dbReference type="EMBL" id="MWQN01000001">
    <property type="protein sequence ID" value="OPC80101.1"/>
    <property type="molecule type" value="Genomic_DNA"/>
</dbReference>
<evidence type="ECO:0000256" key="6">
    <source>
        <dbReference type="ARBA" id="ARBA00022777"/>
    </source>
</evidence>
<keyword evidence="6" id="KW-0418">Kinase</keyword>
<evidence type="ECO:0000256" key="2">
    <source>
        <dbReference type="ARBA" id="ARBA00012438"/>
    </source>
</evidence>
<gene>
    <name evidence="13" type="ORF">B4N89_03270</name>
</gene>
<name>A0A1T3NTY6_9ACTN</name>
<dbReference type="InterPro" id="IPR003594">
    <property type="entry name" value="HATPase_dom"/>
</dbReference>
<evidence type="ECO:0000256" key="5">
    <source>
        <dbReference type="ARBA" id="ARBA00022741"/>
    </source>
</evidence>
<evidence type="ECO:0000256" key="9">
    <source>
        <dbReference type="SAM" id="MobiDB-lite"/>
    </source>
</evidence>
<keyword evidence="4" id="KW-0808">Transferase</keyword>
<dbReference type="STRING" id="159449.B4N89_03270"/>
<organism evidence="13 14">
    <name type="scientific">Embleya scabrispora</name>
    <dbReference type="NCBI Taxonomy" id="159449"/>
    <lineage>
        <taxon>Bacteria</taxon>
        <taxon>Bacillati</taxon>
        <taxon>Actinomycetota</taxon>
        <taxon>Actinomycetes</taxon>
        <taxon>Kitasatosporales</taxon>
        <taxon>Streptomycetaceae</taxon>
        <taxon>Embleya</taxon>
    </lineage>
</organism>
<keyword evidence="14" id="KW-1185">Reference proteome</keyword>
<dbReference type="GO" id="GO:0005524">
    <property type="term" value="F:ATP binding"/>
    <property type="evidence" value="ECO:0007669"/>
    <property type="project" value="UniProtKB-KW"/>
</dbReference>
<keyword evidence="10" id="KW-1133">Transmembrane helix</keyword>
<keyword evidence="5" id="KW-0547">Nucleotide-binding</keyword>
<accession>A0A1T3NTY6</accession>
<dbReference type="EC" id="2.7.13.3" evidence="2"/>
<sequence length="468" mass="48834">MHNTLDADPAPASSHRPPLPGIPSPTVKIVRPAAIRSALRQAVSPSSVAPLAPTRRTVRVLTLAALALTVVGWLDLHQHYDMGAPGTTIAAIARAVPVLLCLYRPLPAWWLALAAAIATAVPTHPVSSAEPWPWAVTSVFSLVVVLTVVALRAPRRVLVVLWLALLASGTLLAATRGPIRVEELLPITILSALAPLTAEAIGSRGDAQRRLVLVEEIGRAEHARRALLEERTRIARELHDVVAHHMSVITVQADSAPYRIADLPPAAVDEFGTIAAEARRSLTEMRRLLHVLRQDADTGAGAGGPGAEHSPQPGLADLPVLIETAHRAGLGAHLSIADTVPAPDRVPVGVQLSAYRLVQESLSNVVRHAPGATVRVSLSGDPSALRIDVRNSAPTHGGRPVEPASAEADPDRGPAAGGQGLIGMRERVAMLAGELRTEALPDGGFHVAAVLPLPPADAGSAPSTPGVA</sequence>
<feature type="region of interest" description="Disordered" evidence="9">
    <location>
        <begin position="389"/>
        <end position="421"/>
    </location>
</feature>
<evidence type="ECO:0000259" key="11">
    <source>
        <dbReference type="Pfam" id="PF02518"/>
    </source>
</evidence>
<dbReference type="GO" id="GO:0000155">
    <property type="term" value="F:phosphorelay sensor kinase activity"/>
    <property type="evidence" value="ECO:0007669"/>
    <property type="project" value="InterPro"/>
</dbReference>
<dbReference type="GO" id="GO:0016020">
    <property type="term" value="C:membrane"/>
    <property type="evidence" value="ECO:0007669"/>
    <property type="project" value="InterPro"/>
</dbReference>
<dbReference type="SUPFAM" id="SSF55874">
    <property type="entry name" value="ATPase domain of HSP90 chaperone/DNA topoisomerase II/histidine kinase"/>
    <property type="match status" value="1"/>
</dbReference>
<feature type="transmembrane region" description="Helical" evidence="10">
    <location>
        <begin position="132"/>
        <end position="151"/>
    </location>
</feature>
<dbReference type="Pfam" id="PF07730">
    <property type="entry name" value="HisKA_3"/>
    <property type="match status" value="1"/>
</dbReference>
<feature type="region of interest" description="Disordered" evidence="9">
    <location>
        <begin position="296"/>
        <end position="315"/>
    </location>
</feature>